<dbReference type="RefSeq" id="WP_214507375.1">
    <property type="nucleotide sequence ID" value="NZ_JAHEPS010000004.1"/>
</dbReference>
<evidence type="ECO:0000313" key="1">
    <source>
        <dbReference type="EMBL" id="MBT1445168.1"/>
    </source>
</evidence>
<sequence length="73" mass="8485">MFTLNYQPILNSSQHMDAKAKMDFLQLTPVSPERKLEMYLACLAEFDELDYDDPYVAEIRLEAEKLIKAQQGD</sequence>
<dbReference type="EMBL" id="JAHEPS010000004">
    <property type="protein sequence ID" value="MBT1445168.1"/>
    <property type="molecule type" value="Genomic_DNA"/>
</dbReference>
<accession>A0ABS5V834</accession>
<gene>
    <name evidence="1" type="ORF">KJI95_11615</name>
</gene>
<dbReference type="Proteomes" id="UP001195903">
    <property type="component" value="Unassembled WGS sequence"/>
</dbReference>
<reference evidence="1 2" key="1">
    <citation type="submission" date="2021-05" db="EMBL/GenBank/DDBJ databases">
        <title>Shewanella sp. JM162201.</title>
        <authorList>
            <person name="Xu S."/>
            <person name="Li A."/>
        </authorList>
    </citation>
    <scope>NUCLEOTIDE SEQUENCE [LARGE SCALE GENOMIC DNA]</scope>
    <source>
        <strain evidence="1 2">JM162201</strain>
    </source>
</reference>
<protein>
    <submittedName>
        <fullName evidence="1">Uncharacterized protein</fullName>
    </submittedName>
</protein>
<evidence type="ECO:0000313" key="2">
    <source>
        <dbReference type="Proteomes" id="UP001195903"/>
    </source>
</evidence>
<organism evidence="1 2">
    <name type="scientific">Shewanella jiangmenensis</name>
    <dbReference type="NCBI Taxonomy" id="2837387"/>
    <lineage>
        <taxon>Bacteria</taxon>
        <taxon>Pseudomonadati</taxon>
        <taxon>Pseudomonadota</taxon>
        <taxon>Gammaproteobacteria</taxon>
        <taxon>Alteromonadales</taxon>
        <taxon>Shewanellaceae</taxon>
        <taxon>Shewanella</taxon>
    </lineage>
</organism>
<proteinExistence type="predicted"/>
<keyword evidence="2" id="KW-1185">Reference proteome</keyword>
<comment type="caution">
    <text evidence="1">The sequence shown here is derived from an EMBL/GenBank/DDBJ whole genome shotgun (WGS) entry which is preliminary data.</text>
</comment>
<name>A0ABS5V834_9GAMM</name>